<dbReference type="PANTHER" id="PTHR23514:SF3">
    <property type="entry name" value="BYPASS OF STOP CODON PROTEIN 6"/>
    <property type="match status" value="1"/>
</dbReference>
<comment type="similarity">
    <text evidence="2">Belongs to the major facilitator superfamily.</text>
</comment>
<dbReference type="GeneID" id="31017702"/>
<evidence type="ECO:0000256" key="6">
    <source>
        <dbReference type="ARBA" id="ARBA00023136"/>
    </source>
</evidence>
<sequence length="440" mass="47282">MASFYDEQSPLIKRHEREELGRWNSSTLNVLRVAATFFSFIISGANDSLYGVLIPRLESFYHLNHTTVSLLFLSPVAGYIVATLANHSMHVRLGQRGIALIGGSCHVMAYAIASTHPPFSALVLVYTLVGLGSGTKQAAWNSWVGGLQNPNELLGILHGFYGAGATIMPVVASVLLGKRGWSWYEVYYPFVAIAAADMVFSSSVFATHDGSAYREKNGIQPREEHGQHTRTRGCFAAIKRSQTAVCLKEKVVLLGSAFLITYTGSEVALGGWMVTFLMEIRHGTAFASGLAVSGFWGGLTLGRFALGFVTARFLNNMKLIVSFYLVCAMATQLLFWLIPNFIASAVSAAFLGFFLGPLFPAVIVSLTTVLPKSLQVPAVGICSAIGASGASSVPFAVGAIAQAMGVQVLQPIIFACLLLCLLLWAYFPDPDSPFVDTQTA</sequence>
<feature type="transmembrane region" description="Helical" evidence="7">
    <location>
        <begin position="153"/>
        <end position="175"/>
    </location>
</feature>
<evidence type="ECO:0000256" key="2">
    <source>
        <dbReference type="ARBA" id="ARBA00008335"/>
    </source>
</evidence>
<dbReference type="AlphaFoldDB" id="A0A1J9QS23"/>
<dbReference type="PANTHER" id="PTHR23514">
    <property type="entry name" value="BYPASS OF STOP CODON PROTEIN 6"/>
    <property type="match status" value="1"/>
</dbReference>
<keyword evidence="5 7" id="KW-1133">Transmembrane helix</keyword>
<name>A0A1J9QS23_9PEZI</name>
<dbReference type="InterPro" id="IPR020846">
    <property type="entry name" value="MFS_dom"/>
</dbReference>
<keyword evidence="6 7" id="KW-0472">Membrane</keyword>
<keyword evidence="3" id="KW-0813">Transport</keyword>
<feature type="transmembrane region" description="Helical" evidence="7">
    <location>
        <begin position="65"/>
        <end position="85"/>
    </location>
</feature>
<feature type="transmembrane region" description="Helical" evidence="7">
    <location>
        <begin position="23"/>
        <end position="45"/>
    </location>
</feature>
<dbReference type="EMBL" id="MNUE01000056">
    <property type="protein sequence ID" value="OJD30794.1"/>
    <property type="molecule type" value="Genomic_DNA"/>
</dbReference>
<dbReference type="RefSeq" id="XP_020127054.1">
    <property type="nucleotide sequence ID" value="XM_020277441.1"/>
</dbReference>
<evidence type="ECO:0000259" key="8">
    <source>
        <dbReference type="PROSITE" id="PS50850"/>
    </source>
</evidence>
<dbReference type="OrthoDB" id="413079at2759"/>
<evidence type="ECO:0000256" key="3">
    <source>
        <dbReference type="ARBA" id="ARBA00022448"/>
    </source>
</evidence>
<feature type="transmembrane region" description="Helical" evidence="7">
    <location>
        <begin position="344"/>
        <end position="366"/>
    </location>
</feature>
<reference evidence="9 10" key="1">
    <citation type="submission" date="2016-10" db="EMBL/GenBank/DDBJ databases">
        <title>Proteomics and genomics reveal pathogen-plant mechanisms compatible with a hemibiotrophic lifestyle of Diplodia corticola.</title>
        <authorList>
            <person name="Fernandes I."/>
            <person name="De Jonge R."/>
            <person name="Van De Peer Y."/>
            <person name="Devreese B."/>
            <person name="Alves A."/>
            <person name="Esteves A.C."/>
        </authorList>
    </citation>
    <scope>NUCLEOTIDE SEQUENCE [LARGE SCALE GENOMIC DNA]</scope>
    <source>
        <strain evidence="9 10">CBS 112549</strain>
    </source>
</reference>
<dbReference type="InterPro" id="IPR011701">
    <property type="entry name" value="MFS"/>
</dbReference>
<gene>
    <name evidence="9" type="ORF">BKCO1_5600077</name>
</gene>
<comment type="caution">
    <text evidence="9">The sequence shown here is derived from an EMBL/GenBank/DDBJ whole genome shotgun (WGS) entry which is preliminary data.</text>
</comment>
<dbReference type="PROSITE" id="PS50850">
    <property type="entry name" value="MFS"/>
    <property type="match status" value="1"/>
</dbReference>
<proteinExistence type="inferred from homology"/>
<dbReference type="GO" id="GO:0022857">
    <property type="term" value="F:transmembrane transporter activity"/>
    <property type="evidence" value="ECO:0007669"/>
    <property type="project" value="InterPro"/>
</dbReference>
<dbReference type="InterPro" id="IPR051788">
    <property type="entry name" value="MFS_Transporter"/>
</dbReference>
<organism evidence="9 10">
    <name type="scientific">Diplodia corticola</name>
    <dbReference type="NCBI Taxonomy" id="236234"/>
    <lineage>
        <taxon>Eukaryota</taxon>
        <taxon>Fungi</taxon>
        <taxon>Dikarya</taxon>
        <taxon>Ascomycota</taxon>
        <taxon>Pezizomycotina</taxon>
        <taxon>Dothideomycetes</taxon>
        <taxon>Dothideomycetes incertae sedis</taxon>
        <taxon>Botryosphaeriales</taxon>
        <taxon>Botryosphaeriaceae</taxon>
        <taxon>Diplodia</taxon>
    </lineage>
</organism>
<evidence type="ECO:0000256" key="5">
    <source>
        <dbReference type="ARBA" id="ARBA00022989"/>
    </source>
</evidence>
<feature type="transmembrane region" description="Helical" evidence="7">
    <location>
        <begin position="187"/>
        <end position="206"/>
    </location>
</feature>
<feature type="domain" description="Major facilitator superfamily (MFS) profile" evidence="8">
    <location>
        <begin position="32"/>
        <end position="433"/>
    </location>
</feature>
<evidence type="ECO:0000313" key="10">
    <source>
        <dbReference type="Proteomes" id="UP000183809"/>
    </source>
</evidence>
<feature type="transmembrane region" description="Helical" evidence="7">
    <location>
        <begin position="119"/>
        <end position="141"/>
    </location>
</feature>
<feature type="transmembrane region" description="Helical" evidence="7">
    <location>
        <begin position="408"/>
        <end position="427"/>
    </location>
</feature>
<dbReference type="InterPro" id="IPR036259">
    <property type="entry name" value="MFS_trans_sf"/>
</dbReference>
<dbReference type="Gene3D" id="1.20.1250.20">
    <property type="entry name" value="MFS general substrate transporter like domains"/>
    <property type="match status" value="2"/>
</dbReference>
<evidence type="ECO:0000256" key="7">
    <source>
        <dbReference type="SAM" id="Phobius"/>
    </source>
</evidence>
<evidence type="ECO:0000256" key="4">
    <source>
        <dbReference type="ARBA" id="ARBA00022692"/>
    </source>
</evidence>
<dbReference type="SUPFAM" id="SSF103473">
    <property type="entry name" value="MFS general substrate transporter"/>
    <property type="match status" value="1"/>
</dbReference>
<feature type="transmembrane region" description="Helical" evidence="7">
    <location>
        <begin position="285"/>
        <end position="306"/>
    </location>
</feature>
<keyword evidence="10" id="KW-1185">Reference proteome</keyword>
<dbReference type="Proteomes" id="UP000183809">
    <property type="component" value="Unassembled WGS sequence"/>
</dbReference>
<protein>
    <submittedName>
        <fullName evidence="9">Mfs transporter</fullName>
    </submittedName>
</protein>
<keyword evidence="4 7" id="KW-0812">Transmembrane</keyword>
<dbReference type="Pfam" id="PF07690">
    <property type="entry name" value="MFS_1"/>
    <property type="match status" value="1"/>
</dbReference>
<accession>A0A1J9QS23</accession>
<feature type="transmembrane region" description="Helical" evidence="7">
    <location>
        <begin position="318"/>
        <end position="338"/>
    </location>
</feature>
<dbReference type="GO" id="GO:0012505">
    <property type="term" value="C:endomembrane system"/>
    <property type="evidence" value="ECO:0007669"/>
    <property type="project" value="UniProtKB-SubCell"/>
</dbReference>
<dbReference type="FunFam" id="1.20.1250.20:FF:000286">
    <property type="entry name" value="MFS efflux transporter"/>
    <property type="match status" value="1"/>
</dbReference>
<evidence type="ECO:0000256" key="1">
    <source>
        <dbReference type="ARBA" id="ARBA00004127"/>
    </source>
</evidence>
<dbReference type="GO" id="GO:0016020">
    <property type="term" value="C:membrane"/>
    <property type="evidence" value="ECO:0007669"/>
    <property type="project" value="TreeGrafter"/>
</dbReference>
<comment type="subcellular location">
    <subcellularLocation>
        <location evidence="1">Endomembrane system</location>
        <topology evidence="1">Multi-pass membrane protein</topology>
    </subcellularLocation>
</comment>
<feature type="transmembrane region" description="Helical" evidence="7">
    <location>
        <begin position="378"/>
        <end position="402"/>
    </location>
</feature>
<evidence type="ECO:0000313" key="9">
    <source>
        <dbReference type="EMBL" id="OJD30794.1"/>
    </source>
</evidence>
<feature type="transmembrane region" description="Helical" evidence="7">
    <location>
        <begin position="251"/>
        <end position="273"/>
    </location>
</feature>